<keyword evidence="5" id="KW-1185">Reference proteome</keyword>
<feature type="transmembrane region" description="Helical" evidence="2">
    <location>
        <begin position="725"/>
        <end position="747"/>
    </location>
</feature>
<accession>S3CZI7</accession>
<feature type="transmembrane region" description="Helical" evidence="2">
    <location>
        <begin position="489"/>
        <end position="510"/>
    </location>
</feature>
<dbReference type="InterPro" id="IPR046623">
    <property type="entry name" value="DUF6536"/>
</dbReference>
<feature type="compositionally biased region" description="Basic and acidic residues" evidence="1">
    <location>
        <begin position="58"/>
        <end position="67"/>
    </location>
</feature>
<evidence type="ECO:0000256" key="1">
    <source>
        <dbReference type="SAM" id="MobiDB-lite"/>
    </source>
</evidence>
<dbReference type="STRING" id="1116229.S3CZI7"/>
<sequence length="859" mass="94850">MTTGPRDDQRESLLRNAASLTTSTPSPGGVYGHEMVDFGSGDIGMRRTSYPPAYEPSVQRDHGRDGSFGRSSMNKDLSTRQIQTESIRSGAPSVIHNAYHRFMRFILRSGTWGSHINYKPANSGKQPEDNEFSGWRGGIAAACAIAGTVLTLNIVFCIYGGAVSKSGMKIGSLYEGDCDTVTRADSALHIAINIMATLLLGASNYTMQCISSPTRREIDRAHARGKYLDIGIPSIRNLSGRRKHILFWLLVVSSVPLHFLWNSAVFTTTQEIDYKVAVVTPSFLESNNPINCSLEVSPVYSAAYNKIDLAYDNGPIDGNKTKYYQEYNRTVAYYPSKGKIPWYQLDACPILTEMRANATQNLLTRLSTTECINKYGTTSTRLAKVGHVLAVTKPRPENDNSTVLFQFNFQTYISNITGNNWVCGPRNLIANNYKCSPKTLAGEASWTLGRLNASTSNPYRLAELDEWEIDHCLALETDIGGKCMLQVSMVIMTFVIIANAIKFTCIIWVIKTSTEPVLATIGDGISSFLQRPDPITADRPFLTRPKARKFRPLSAKYPEMWTSNYTNLRWWKGPSKARWFITLTLCIIAIISTCILLGTGNENFKSNVDIAVSNPYSIGFGVYNKAATVTIFAFSDSDVVSLTKSSFDSSKNLLQMVGKSLSPQSVANIPQFIVSSLYFAYNTIYTSMHSAAEFSHFTLTRKALRTTRPLGAQRSTYWLSLPWTYSLPLAIASMTLHFLISASLFIARTEILDPSNAIEPISYMQVGYSPLAILLAVIFGSLMVLAMILNGFRKLDPGLLVGNNSLAIAAACQRPEWDSDAHLRAVRWGVVRAATDGRPGHCALCSGEVEVPKLAKKYI</sequence>
<feature type="compositionally biased region" description="Basic and acidic residues" evidence="1">
    <location>
        <begin position="1"/>
        <end position="13"/>
    </location>
</feature>
<evidence type="ECO:0000313" key="4">
    <source>
        <dbReference type="EMBL" id="EPE31687.1"/>
    </source>
</evidence>
<feature type="transmembrane region" description="Helical" evidence="2">
    <location>
        <begin position="187"/>
        <end position="207"/>
    </location>
</feature>
<dbReference type="eggNOG" id="ENOG502RYAY">
    <property type="taxonomic scope" value="Eukaryota"/>
</dbReference>
<dbReference type="OrthoDB" id="5429634at2759"/>
<feature type="compositionally biased region" description="Polar residues" evidence="1">
    <location>
        <begin position="69"/>
        <end position="85"/>
    </location>
</feature>
<protein>
    <recommendedName>
        <fullName evidence="3">DUF6536 domain-containing protein</fullName>
    </recommendedName>
</protein>
<dbReference type="EMBL" id="KE145361">
    <property type="protein sequence ID" value="EPE31687.1"/>
    <property type="molecule type" value="Genomic_DNA"/>
</dbReference>
<dbReference type="KEGG" id="glz:GLAREA_12443"/>
<gene>
    <name evidence="4" type="ORF">GLAREA_12443</name>
</gene>
<keyword evidence="2" id="KW-1133">Transmembrane helix</keyword>
<evidence type="ECO:0000313" key="5">
    <source>
        <dbReference type="Proteomes" id="UP000016922"/>
    </source>
</evidence>
<dbReference type="HOGENOM" id="CLU_010112_0_0_1"/>
<feature type="transmembrane region" description="Helical" evidence="2">
    <location>
        <begin position="768"/>
        <end position="789"/>
    </location>
</feature>
<dbReference type="RefSeq" id="XP_008081416.1">
    <property type="nucleotide sequence ID" value="XM_008083225.1"/>
</dbReference>
<dbReference type="OMA" id="FMYNAVL"/>
<name>S3CZI7_GLAL2</name>
<dbReference type="AlphaFoldDB" id="S3CZI7"/>
<dbReference type="GeneID" id="19471484"/>
<evidence type="ECO:0000256" key="2">
    <source>
        <dbReference type="SAM" id="Phobius"/>
    </source>
</evidence>
<reference evidence="4 5" key="1">
    <citation type="journal article" date="2013" name="BMC Genomics">
        <title>Genomics-driven discovery of the pneumocandin biosynthetic gene cluster in the fungus Glarea lozoyensis.</title>
        <authorList>
            <person name="Chen L."/>
            <person name="Yue Q."/>
            <person name="Zhang X."/>
            <person name="Xiang M."/>
            <person name="Wang C."/>
            <person name="Li S."/>
            <person name="Che Y."/>
            <person name="Ortiz-Lopez F.J."/>
            <person name="Bills G.F."/>
            <person name="Liu X."/>
            <person name="An Z."/>
        </authorList>
    </citation>
    <scope>NUCLEOTIDE SEQUENCE [LARGE SCALE GENOMIC DNA]</scope>
    <source>
        <strain evidence="5">ATCC 20868 / MF5171</strain>
    </source>
</reference>
<dbReference type="Pfam" id="PF20163">
    <property type="entry name" value="DUF6536"/>
    <property type="match status" value="1"/>
</dbReference>
<feature type="region of interest" description="Disordered" evidence="1">
    <location>
        <begin position="1"/>
        <end position="32"/>
    </location>
</feature>
<evidence type="ECO:0000259" key="3">
    <source>
        <dbReference type="Pfam" id="PF20163"/>
    </source>
</evidence>
<feature type="region of interest" description="Disordered" evidence="1">
    <location>
        <begin position="47"/>
        <end position="85"/>
    </location>
</feature>
<feature type="transmembrane region" description="Helical" evidence="2">
    <location>
        <begin position="579"/>
        <end position="598"/>
    </location>
</feature>
<keyword evidence="2" id="KW-0812">Transmembrane</keyword>
<feature type="domain" description="DUF6536" evidence="3">
    <location>
        <begin position="135"/>
        <end position="285"/>
    </location>
</feature>
<keyword evidence="2" id="KW-0472">Membrane</keyword>
<proteinExistence type="predicted"/>
<dbReference type="PANTHER" id="PTHR35395">
    <property type="entry name" value="DUF6536 DOMAIN-CONTAINING PROTEIN"/>
    <property type="match status" value="1"/>
</dbReference>
<organism evidence="4 5">
    <name type="scientific">Glarea lozoyensis (strain ATCC 20868 / MF5171)</name>
    <dbReference type="NCBI Taxonomy" id="1116229"/>
    <lineage>
        <taxon>Eukaryota</taxon>
        <taxon>Fungi</taxon>
        <taxon>Dikarya</taxon>
        <taxon>Ascomycota</taxon>
        <taxon>Pezizomycotina</taxon>
        <taxon>Leotiomycetes</taxon>
        <taxon>Helotiales</taxon>
        <taxon>Helotiaceae</taxon>
        <taxon>Glarea</taxon>
    </lineage>
</organism>
<dbReference type="Proteomes" id="UP000016922">
    <property type="component" value="Unassembled WGS sequence"/>
</dbReference>
<dbReference type="PANTHER" id="PTHR35395:SF1">
    <property type="entry name" value="DUF6536 DOMAIN-CONTAINING PROTEIN"/>
    <property type="match status" value="1"/>
</dbReference>
<feature type="transmembrane region" description="Helical" evidence="2">
    <location>
        <begin position="139"/>
        <end position="162"/>
    </location>
</feature>
<feature type="transmembrane region" description="Helical" evidence="2">
    <location>
        <begin position="245"/>
        <end position="261"/>
    </location>
</feature>